<dbReference type="InterPro" id="IPR012338">
    <property type="entry name" value="Beta-lactam/transpept-like"/>
</dbReference>
<keyword evidence="3" id="KW-1185">Reference proteome</keyword>
<evidence type="ECO:0000313" key="2">
    <source>
        <dbReference type="EMBL" id="KAK7501569.1"/>
    </source>
</evidence>
<reference evidence="2 3" key="1">
    <citation type="journal article" date="2023" name="Sci. Data">
        <title>Genome assembly of the Korean intertidal mud-creeper Batillaria attramentaria.</title>
        <authorList>
            <person name="Patra A.K."/>
            <person name="Ho P.T."/>
            <person name="Jun S."/>
            <person name="Lee S.J."/>
            <person name="Kim Y."/>
            <person name="Won Y.J."/>
        </authorList>
    </citation>
    <scope>NUCLEOTIDE SEQUENCE [LARGE SCALE GENOMIC DNA]</scope>
    <source>
        <strain evidence="2">Wonlab-2016</strain>
    </source>
</reference>
<dbReference type="PANTHER" id="PTHR46825:SF15">
    <property type="entry name" value="BETA-LACTAMASE-RELATED DOMAIN-CONTAINING PROTEIN"/>
    <property type="match status" value="1"/>
</dbReference>
<evidence type="ECO:0000313" key="3">
    <source>
        <dbReference type="Proteomes" id="UP001519460"/>
    </source>
</evidence>
<dbReference type="EMBL" id="JACVVK020000030">
    <property type="protein sequence ID" value="KAK7501569.1"/>
    <property type="molecule type" value="Genomic_DNA"/>
</dbReference>
<dbReference type="InterPro" id="IPR001466">
    <property type="entry name" value="Beta-lactam-related"/>
</dbReference>
<organism evidence="2 3">
    <name type="scientific">Batillaria attramentaria</name>
    <dbReference type="NCBI Taxonomy" id="370345"/>
    <lineage>
        <taxon>Eukaryota</taxon>
        <taxon>Metazoa</taxon>
        <taxon>Spiralia</taxon>
        <taxon>Lophotrochozoa</taxon>
        <taxon>Mollusca</taxon>
        <taxon>Gastropoda</taxon>
        <taxon>Caenogastropoda</taxon>
        <taxon>Sorbeoconcha</taxon>
        <taxon>Cerithioidea</taxon>
        <taxon>Batillariidae</taxon>
        <taxon>Batillaria</taxon>
    </lineage>
</organism>
<accession>A0ABD0LPY3</accession>
<comment type="caution">
    <text evidence="2">The sequence shown here is derived from an EMBL/GenBank/DDBJ whole genome shotgun (WGS) entry which is preliminary data.</text>
</comment>
<dbReference type="Gene3D" id="3.40.710.10">
    <property type="entry name" value="DD-peptidase/beta-lactamase superfamily"/>
    <property type="match status" value="1"/>
</dbReference>
<feature type="domain" description="Beta-lactamase-related" evidence="1">
    <location>
        <begin position="105"/>
        <end position="344"/>
    </location>
</feature>
<proteinExistence type="predicted"/>
<dbReference type="Proteomes" id="UP001519460">
    <property type="component" value="Unassembled WGS sequence"/>
</dbReference>
<dbReference type="InterPro" id="IPR050491">
    <property type="entry name" value="AmpC-like"/>
</dbReference>
<protein>
    <recommendedName>
        <fullName evidence="1">Beta-lactamase-related domain-containing protein</fullName>
    </recommendedName>
</protein>
<dbReference type="PANTHER" id="PTHR46825">
    <property type="entry name" value="D-ALANYL-D-ALANINE-CARBOXYPEPTIDASE/ENDOPEPTIDASE AMPH"/>
    <property type="match status" value="1"/>
</dbReference>
<dbReference type="Pfam" id="PF00144">
    <property type="entry name" value="Beta-lactamase"/>
    <property type="match status" value="1"/>
</dbReference>
<name>A0ABD0LPY3_9CAEN</name>
<dbReference type="AlphaFoldDB" id="A0ABD0LPY3"/>
<gene>
    <name evidence="2" type="ORF">BaRGS_00007000</name>
</gene>
<sequence>MVWYSRSLSYWREQGGAAFGSVPGCWFRIESRDDLPSRSGYLLQPVRVEPKSHLLRVLDWSAVRSRGGPILRSLSDRQLQQRLRVSPETTVRDIVGHDFRFKDDMRTEEATVEDLLSHKVAILPNNRLRFDNRLTRENLKDRLKFLDSPYGFRTVYIYSNLMYGLATRMTEIIANRKWEDLVSSYIFQPLGMDSSTFSKYVNVDTDKVATPVEQYLGQLQNISQRLGPLFSELAGSGSIVSTADDMAKWMNFHLSGGKAHDGKRVMSSATIDALFKPRTAMTSPTLSLFRQPDGPLTMSHDVYCMGWRRGYYRGYPVIGHSGSTYGFRNLLTLIPALRIGVFTSMRGKDVDYAFRGTLHSFLLDHVLGVTPWVNATTFCSFPAPWHNVSAPKTEPSYDTGRPLTHNISAYVGSYENPAYGRVEVRVRERDEVGQEGKDGGEPLAPLTVFYGFATWDLIPLPPQNGQPAEGDTSSEPELFYGKGRNFTAWIDYSPFAFHPPPDGSDVIVKISVPGLESRSPPVFWREGYSTSGCYVTVSQSALVLMTALVTSVFGSVQGWEQI</sequence>
<dbReference type="SUPFAM" id="SSF56601">
    <property type="entry name" value="beta-lactamase/transpeptidase-like"/>
    <property type="match status" value="1"/>
</dbReference>
<evidence type="ECO:0000259" key="1">
    <source>
        <dbReference type="Pfam" id="PF00144"/>
    </source>
</evidence>